<feature type="region of interest" description="Disordered" evidence="1">
    <location>
        <begin position="58"/>
        <end position="87"/>
    </location>
</feature>
<comment type="caution">
    <text evidence="2">The sequence shown here is derived from an EMBL/GenBank/DDBJ whole genome shotgun (WGS) entry which is preliminary data.</text>
</comment>
<proteinExistence type="predicted"/>
<feature type="compositionally biased region" description="Acidic residues" evidence="1">
    <location>
        <begin position="70"/>
        <end position="79"/>
    </location>
</feature>
<keyword evidence="3" id="KW-1185">Reference proteome</keyword>
<sequence length="120" mass="13745">MNGYLILGTENYHIALPKTQAENAPFIPTNRTIFPSTYTPLNPLPLLPKKFLDHPILTEEKSVLEPPDPQNEDELDENNELSLDNCVPYPTSNLDSYQLTRNRLTSLIWNPAHWKGGIYR</sequence>
<evidence type="ECO:0000256" key="1">
    <source>
        <dbReference type="SAM" id="MobiDB-lite"/>
    </source>
</evidence>
<dbReference type="AlphaFoldDB" id="A0ABD1UWH3"/>
<reference evidence="3" key="1">
    <citation type="submission" date="2024-07" db="EMBL/GenBank/DDBJ databases">
        <title>Two chromosome-level genome assemblies of Korean endemic species Abeliophyllum distichum and Forsythia ovata (Oleaceae).</title>
        <authorList>
            <person name="Jang H."/>
        </authorList>
    </citation>
    <scope>NUCLEOTIDE SEQUENCE [LARGE SCALE GENOMIC DNA]</scope>
</reference>
<evidence type="ECO:0000313" key="3">
    <source>
        <dbReference type="Proteomes" id="UP001604277"/>
    </source>
</evidence>
<dbReference type="EMBL" id="JBFOLJ010000006">
    <property type="protein sequence ID" value="KAL2529409.1"/>
    <property type="molecule type" value="Genomic_DNA"/>
</dbReference>
<organism evidence="2 3">
    <name type="scientific">Forsythia ovata</name>
    <dbReference type="NCBI Taxonomy" id="205694"/>
    <lineage>
        <taxon>Eukaryota</taxon>
        <taxon>Viridiplantae</taxon>
        <taxon>Streptophyta</taxon>
        <taxon>Embryophyta</taxon>
        <taxon>Tracheophyta</taxon>
        <taxon>Spermatophyta</taxon>
        <taxon>Magnoliopsida</taxon>
        <taxon>eudicotyledons</taxon>
        <taxon>Gunneridae</taxon>
        <taxon>Pentapetalae</taxon>
        <taxon>asterids</taxon>
        <taxon>lamiids</taxon>
        <taxon>Lamiales</taxon>
        <taxon>Oleaceae</taxon>
        <taxon>Forsythieae</taxon>
        <taxon>Forsythia</taxon>
    </lineage>
</organism>
<name>A0ABD1UWH3_9LAMI</name>
<evidence type="ECO:0000313" key="2">
    <source>
        <dbReference type="EMBL" id="KAL2529409.1"/>
    </source>
</evidence>
<gene>
    <name evidence="2" type="ORF">Fot_22010</name>
</gene>
<dbReference type="Proteomes" id="UP001604277">
    <property type="component" value="Unassembled WGS sequence"/>
</dbReference>
<accession>A0ABD1UWH3</accession>
<protein>
    <submittedName>
        <fullName evidence="2">Uncharacterized protein</fullName>
    </submittedName>
</protein>